<dbReference type="EMBL" id="JBEAFC010000002">
    <property type="protein sequence ID" value="KAL1567875.1"/>
    <property type="molecule type" value="Genomic_DNA"/>
</dbReference>
<proteinExistence type="predicted"/>
<dbReference type="Proteomes" id="UP001567538">
    <property type="component" value="Unassembled WGS sequence"/>
</dbReference>
<organism evidence="2 3">
    <name type="scientific">Salvia divinorum</name>
    <name type="common">Maria pastora</name>
    <name type="synonym">Diviner's sage</name>
    <dbReference type="NCBI Taxonomy" id="28513"/>
    <lineage>
        <taxon>Eukaryota</taxon>
        <taxon>Viridiplantae</taxon>
        <taxon>Streptophyta</taxon>
        <taxon>Embryophyta</taxon>
        <taxon>Tracheophyta</taxon>
        <taxon>Spermatophyta</taxon>
        <taxon>Magnoliopsida</taxon>
        <taxon>eudicotyledons</taxon>
        <taxon>Gunneridae</taxon>
        <taxon>Pentapetalae</taxon>
        <taxon>asterids</taxon>
        <taxon>lamiids</taxon>
        <taxon>Lamiales</taxon>
        <taxon>Lamiaceae</taxon>
        <taxon>Nepetoideae</taxon>
        <taxon>Mentheae</taxon>
        <taxon>Salviinae</taxon>
        <taxon>Salvia</taxon>
        <taxon>Salvia subgen. Calosphace</taxon>
    </lineage>
</organism>
<gene>
    <name evidence="2" type="ORF">AAHA92_03302</name>
</gene>
<keyword evidence="3" id="KW-1185">Reference proteome</keyword>
<keyword evidence="1" id="KW-1133">Transmembrane helix</keyword>
<dbReference type="AlphaFoldDB" id="A0ABD1IHF4"/>
<evidence type="ECO:0000313" key="2">
    <source>
        <dbReference type="EMBL" id="KAL1567875.1"/>
    </source>
</evidence>
<keyword evidence="1" id="KW-0812">Transmembrane</keyword>
<evidence type="ECO:0000313" key="3">
    <source>
        <dbReference type="Proteomes" id="UP001567538"/>
    </source>
</evidence>
<name>A0ABD1IHF4_SALDI</name>
<accession>A0ABD1IHF4</accession>
<sequence length="89" mass="9717">MISCNNRKGCLLNIPELLNTLLPLRLGLIIFIEISVPVQLAIISLRSKMVLARIARNGCQQSGGAAGRYAMLGEESTSVSKSHSPRRRL</sequence>
<reference evidence="2 3" key="1">
    <citation type="submission" date="2024-06" db="EMBL/GenBank/DDBJ databases">
        <title>A chromosome level genome sequence of Diviner's sage (Salvia divinorum).</title>
        <authorList>
            <person name="Ford S.A."/>
            <person name="Ro D.-K."/>
            <person name="Ness R.W."/>
            <person name="Phillips M.A."/>
        </authorList>
    </citation>
    <scope>NUCLEOTIDE SEQUENCE [LARGE SCALE GENOMIC DNA]</scope>
    <source>
        <strain evidence="2">SAF-2024a</strain>
        <tissue evidence="2">Leaf</tissue>
    </source>
</reference>
<feature type="transmembrane region" description="Helical" evidence="1">
    <location>
        <begin position="22"/>
        <end position="43"/>
    </location>
</feature>
<protein>
    <submittedName>
        <fullName evidence="2">Internal alternative NAD(P)H-ubiquinone oxidoreductase A1, mitochondrial-like isoform X1</fullName>
    </submittedName>
</protein>
<comment type="caution">
    <text evidence="2">The sequence shown here is derived from an EMBL/GenBank/DDBJ whole genome shotgun (WGS) entry which is preliminary data.</text>
</comment>
<keyword evidence="1" id="KW-0472">Membrane</keyword>
<evidence type="ECO:0000256" key="1">
    <source>
        <dbReference type="SAM" id="Phobius"/>
    </source>
</evidence>